<dbReference type="InterPro" id="IPR025668">
    <property type="entry name" value="Tnp_DDE_dom"/>
</dbReference>
<gene>
    <name evidence="2" type="ORF">MES5069_440006</name>
</gene>
<comment type="caution">
    <text evidence="2">The sequence shown here is derived from an EMBL/GenBank/DDBJ whole genome shotgun (WGS) entry which is preliminary data.</text>
</comment>
<keyword evidence="3" id="KW-1185">Reference proteome</keyword>
<dbReference type="Proteomes" id="UP001153050">
    <property type="component" value="Unassembled WGS sequence"/>
</dbReference>
<organism evidence="2 3">
    <name type="scientific">Mesorhizobium escarrei</name>
    <dbReference type="NCBI Taxonomy" id="666018"/>
    <lineage>
        <taxon>Bacteria</taxon>
        <taxon>Pseudomonadati</taxon>
        <taxon>Pseudomonadota</taxon>
        <taxon>Alphaproteobacteria</taxon>
        <taxon>Hyphomicrobiales</taxon>
        <taxon>Phyllobacteriaceae</taxon>
        <taxon>Mesorhizobium</taxon>
    </lineage>
</organism>
<proteinExistence type="predicted"/>
<evidence type="ECO:0000313" key="2">
    <source>
        <dbReference type="EMBL" id="CAH2404628.1"/>
    </source>
</evidence>
<reference evidence="2 3" key="1">
    <citation type="submission" date="2022-03" db="EMBL/GenBank/DDBJ databases">
        <authorList>
            <person name="Brunel B."/>
        </authorList>
    </citation>
    <scope>NUCLEOTIDE SEQUENCE [LARGE SCALE GENOMIC DNA]</scope>
    <source>
        <strain evidence="2">STM5069sample</strain>
    </source>
</reference>
<dbReference type="EMBL" id="CAKXZT010000140">
    <property type="protein sequence ID" value="CAH2404628.1"/>
    <property type="molecule type" value="Genomic_DNA"/>
</dbReference>
<name>A0ABN8K5J3_9HYPH</name>
<protein>
    <recommendedName>
        <fullName evidence="1">Transposase DDE domain-containing protein</fullName>
    </recommendedName>
</protein>
<sequence>MAPSQPYPTVGFIVTNLSRPAKRVVAFYNHRGTAEQHIKEGKNAIQWTRLSCRKFQNNAVRLQLHALAFILDNFMRTLALPESVKQWSLTSLEEKLIKIGARIVTHGRYVTFQLAEVAVPRGLFSEILR</sequence>
<accession>A0ABN8K5J3</accession>
<dbReference type="Pfam" id="PF13701">
    <property type="entry name" value="DDE_Tnp_1_4"/>
    <property type="match status" value="1"/>
</dbReference>
<feature type="domain" description="Transposase DDE" evidence="1">
    <location>
        <begin position="10"/>
        <end position="128"/>
    </location>
</feature>
<evidence type="ECO:0000259" key="1">
    <source>
        <dbReference type="Pfam" id="PF13701"/>
    </source>
</evidence>
<evidence type="ECO:0000313" key="3">
    <source>
        <dbReference type="Proteomes" id="UP001153050"/>
    </source>
</evidence>